<dbReference type="Gene3D" id="3.40.80.10">
    <property type="entry name" value="Peptidoglycan recognition protein-like"/>
    <property type="match status" value="1"/>
</dbReference>
<dbReference type="PANTHER" id="PTHR30417">
    <property type="entry name" value="N-ACETYLMURAMOYL-L-ALANINE AMIDASE AMID"/>
    <property type="match status" value="1"/>
</dbReference>
<keyword evidence="4" id="KW-0961">Cell wall biogenesis/degradation</keyword>
<dbReference type="GO" id="GO:0071555">
    <property type="term" value="P:cell wall organization"/>
    <property type="evidence" value="ECO:0007669"/>
    <property type="project" value="UniProtKB-KW"/>
</dbReference>
<dbReference type="GO" id="GO:0009254">
    <property type="term" value="P:peptidoglycan turnover"/>
    <property type="evidence" value="ECO:0007669"/>
    <property type="project" value="TreeGrafter"/>
</dbReference>
<dbReference type="AlphaFoldDB" id="A0A0H4X8S6"/>
<dbReference type="eggNOG" id="COG3023">
    <property type="taxonomic scope" value="Bacteria"/>
</dbReference>
<protein>
    <recommendedName>
        <fullName evidence="2">N-acetylmuramoyl-L-alanine amidase</fullName>
        <ecNumber evidence="2">3.5.1.28</ecNumber>
    </recommendedName>
</protein>
<evidence type="ECO:0000313" key="7">
    <source>
        <dbReference type="EMBL" id="AKQ70398.1"/>
    </source>
</evidence>
<feature type="compositionally biased region" description="Low complexity" evidence="5">
    <location>
        <begin position="8"/>
        <end position="17"/>
    </location>
</feature>
<proteinExistence type="predicted"/>
<dbReference type="Pfam" id="PF01510">
    <property type="entry name" value="Amidase_2"/>
    <property type="match status" value="1"/>
</dbReference>
<evidence type="ECO:0000256" key="2">
    <source>
        <dbReference type="ARBA" id="ARBA00011901"/>
    </source>
</evidence>
<dbReference type="GO" id="GO:0009253">
    <property type="term" value="P:peptidoglycan catabolic process"/>
    <property type="evidence" value="ECO:0007669"/>
    <property type="project" value="InterPro"/>
</dbReference>
<feature type="region of interest" description="Disordered" evidence="5">
    <location>
        <begin position="1"/>
        <end position="83"/>
    </location>
</feature>
<evidence type="ECO:0000256" key="4">
    <source>
        <dbReference type="ARBA" id="ARBA00023316"/>
    </source>
</evidence>
<evidence type="ECO:0000259" key="6">
    <source>
        <dbReference type="SMART" id="SM00644"/>
    </source>
</evidence>
<evidence type="ECO:0000313" key="8">
    <source>
        <dbReference type="Proteomes" id="UP000009026"/>
    </source>
</evidence>
<dbReference type="SUPFAM" id="SSF55846">
    <property type="entry name" value="N-acetylmuramoyl-L-alanine amidase-like"/>
    <property type="match status" value="1"/>
</dbReference>
<dbReference type="EMBL" id="CP012109">
    <property type="protein sequence ID" value="AKQ70398.1"/>
    <property type="molecule type" value="Genomic_DNA"/>
</dbReference>
<keyword evidence="8" id="KW-1185">Reference proteome</keyword>
<dbReference type="InterPro" id="IPR036505">
    <property type="entry name" value="Amidase/PGRP_sf"/>
</dbReference>
<dbReference type="OrthoDB" id="5178799at2"/>
<dbReference type="RefSeq" id="WP_002634008.1">
    <property type="nucleotide sequence ID" value="NZ_CP012109.1"/>
</dbReference>
<keyword evidence="3" id="KW-0378">Hydrolase</keyword>
<dbReference type="SMART" id="SM00644">
    <property type="entry name" value="Ami_2"/>
    <property type="match status" value="1"/>
</dbReference>
<feature type="compositionally biased region" description="Basic and acidic residues" evidence="5">
    <location>
        <begin position="18"/>
        <end position="30"/>
    </location>
</feature>
<accession>A0A0H4X8S6</accession>
<dbReference type="CDD" id="cd06583">
    <property type="entry name" value="PGRP"/>
    <property type="match status" value="1"/>
</dbReference>
<dbReference type="GO" id="GO:0008745">
    <property type="term" value="F:N-acetylmuramoyl-L-alanine amidase activity"/>
    <property type="evidence" value="ECO:0007669"/>
    <property type="project" value="UniProtKB-EC"/>
</dbReference>
<dbReference type="EC" id="3.5.1.28" evidence="2"/>
<evidence type="ECO:0000256" key="1">
    <source>
        <dbReference type="ARBA" id="ARBA00001561"/>
    </source>
</evidence>
<dbReference type="PATRIC" id="fig|1297742.4.peg.7439"/>
<dbReference type="InterPro" id="IPR051206">
    <property type="entry name" value="NAMLAA_amidase_2"/>
</dbReference>
<feature type="domain" description="N-acetylmuramoyl-L-alanine amidase" evidence="6">
    <location>
        <begin position="72"/>
        <end position="223"/>
    </location>
</feature>
<sequence>MVSRLNGSSRSRSVRPPSEVESRRLPKPEARVAPPPRDTFEPARAVRTNGPDAPNDTSRVRPTKPEVVSRPTDNFNARPPGQDIDTIVLHHTADGDDKSSLETLTGQSDNLLGQAYLWAKEQIKGEVSAHYTIGKDGTIYQHVDDEMRAWHAGVGSLRGDGADVNDRSIGIEIVNEGDGQDAYTEAQYRALEQLVPYLASEHGVPLENVVGHKETNPNKVDPSPNFDFDRILDATRRVL</sequence>
<dbReference type="STRING" id="1297742.A176_007310"/>
<evidence type="ECO:0000256" key="5">
    <source>
        <dbReference type="SAM" id="MobiDB-lite"/>
    </source>
</evidence>
<dbReference type="InterPro" id="IPR002502">
    <property type="entry name" value="Amidase_domain"/>
</dbReference>
<dbReference type="PANTHER" id="PTHR30417:SF1">
    <property type="entry name" value="N-ACETYLMURAMOYL-L-ALANINE AMIDASE AMID"/>
    <property type="match status" value="1"/>
</dbReference>
<dbReference type="Proteomes" id="UP000009026">
    <property type="component" value="Chromosome"/>
</dbReference>
<comment type="catalytic activity">
    <reaction evidence="1">
        <text>Hydrolyzes the link between N-acetylmuramoyl residues and L-amino acid residues in certain cell-wall glycopeptides.</text>
        <dbReference type="EC" id="3.5.1.28"/>
    </reaction>
</comment>
<reference evidence="7 8" key="1">
    <citation type="journal article" date="2016" name="PLoS ONE">
        <title>Complete Genome Sequence and Comparative Genomics of a Novel Myxobacterium Myxococcus hansupus.</title>
        <authorList>
            <person name="Sharma G."/>
            <person name="Narwani T."/>
            <person name="Subramanian S."/>
        </authorList>
    </citation>
    <scope>NUCLEOTIDE SEQUENCE [LARGE SCALE GENOMIC DNA]</scope>
    <source>
        <strain evidence="8">mixupus</strain>
    </source>
</reference>
<gene>
    <name evidence="7" type="ORF">A176_007310</name>
</gene>
<dbReference type="KEGG" id="mym:A176_007310"/>
<organism evidence="7 8">
    <name type="scientific">Pseudomyxococcus hansupus</name>
    <dbReference type="NCBI Taxonomy" id="1297742"/>
    <lineage>
        <taxon>Bacteria</taxon>
        <taxon>Pseudomonadati</taxon>
        <taxon>Myxococcota</taxon>
        <taxon>Myxococcia</taxon>
        <taxon>Myxococcales</taxon>
        <taxon>Cystobacterineae</taxon>
        <taxon>Myxococcaceae</taxon>
        <taxon>Pseudomyxococcus</taxon>
    </lineage>
</organism>
<name>A0A0H4X8S6_9BACT</name>
<evidence type="ECO:0000256" key="3">
    <source>
        <dbReference type="ARBA" id="ARBA00022801"/>
    </source>
</evidence>